<dbReference type="SMART" id="SM00710">
    <property type="entry name" value="PbH1"/>
    <property type="match status" value="8"/>
</dbReference>
<feature type="active site" evidence="14">
    <location>
        <position position="458"/>
    </location>
</feature>
<reference evidence="17" key="2">
    <citation type="submission" date="2023-06" db="EMBL/GenBank/DDBJ databases">
        <authorList>
            <person name="Ma L."/>
            <person name="Liu K.-W."/>
            <person name="Li Z."/>
            <person name="Hsiao Y.-Y."/>
            <person name="Qi Y."/>
            <person name="Fu T."/>
            <person name="Tang G."/>
            <person name="Zhang D."/>
            <person name="Sun W.-H."/>
            <person name="Liu D.-K."/>
            <person name="Li Y."/>
            <person name="Chen G.-Z."/>
            <person name="Liu X.-D."/>
            <person name="Liao X.-Y."/>
            <person name="Jiang Y.-T."/>
            <person name="Yu X."/>
            <person name="Hao Y."/>
            <person name="Huang J."/>
            <person name="Zhao X.-W."/>
            <person name="Ke S."/>
            <person name="Chen Y.-Y."/>
            <person name="Wu W.-L."/>
            <person name="Hsu J.-L."/>
            <person name="Lin Y.-F."/>
            <person name="Huang M.-D."/>
            <person name="Li C.-Y."/>
            <person name="Huang L."/>
            <person name="Wang Z.-W."/>
            <person name="Zhao X."/>
            <person name="Zhong W.-Y."/>
            <person name="Peng D.-H."/>
            <person name="Ahmad S."/>
            <person name="Lan S."/>
            <person name="Zhang J.-S."/>
            <person name="Tsai W.-C."/>
            <person name="Van De Peer Y."/>
            <person name="Liu Z.-J."/>
        </authorList>
    </citation>
    <scope>NUCLEOTIDE SEQUENCE</scope>
    <source>
        <strain evidence="17">CP</strain>
        <tissue evidence="17">Leaves</tissue>
    </source>
</reference>
<dbReference type="EC" id="3.2.1.67" evidence="8"/>
<evidence type="ECO:0000256" key="5">
    <source>
        <dbReference type="ARBA" id="ARBA00022801"/>
    </source>
</evidence>
<evidence type="ECO:0000256" key="2">
    <source>
        <dbReference type="ARBA" id="ARBA00008834"/>
    </source>
</evidence>
<evidence type="ECO:0000256" key="14">
    <source>
        <dbReference type="PROSITE-ProRule" id="PRU10052"/>
    </source>
</evidence>
<dbReference type="Proteomes" id="UP001180020">
    <property type="component" value="Unassembled WGS sequence"/>
</dbReference>
<evidence type="ECO:0000313" key="18">
    <source>
        <dbReference type="Proteomes" id="UP001180020"/>
    </source>
</evidence>
<evidence type="ECO:0000256" key="12">
    <source>
        <dbReference type="ARBA" id="ARBA00068298"/>
    </source>
</evidence>
<name>A0AAV9F1A5_ACOCL</name>
<keyword evidence="3" id="KW-0134">Cell wall</keyword>
<evidence type="ECO:0000256" key="7">
    <source>
        <dbReference type="ARBA" id="ARBA00023316"/>
    </source>
</evidence>
<comment type="function">
    <text evidence="11">May function in depolymerizing pectin during pollen development, germination, and tube growth. Acts as an exo-polygalacturonase.</text>
</comment>
<comment type="subcellular location">
    <subcellularLocation>
        <location evidence="1">Secreted</location>
        <location evidence="1">Cell wall</location>
    </subcellularLocation>
</comment>
<accession>A0AAV9F1A5</accession>
<dbReference type="EMBL" id="JAUJYO010000004">
    <property type="protein sequence ID" value="KAK1318128.1"/>
    <property type="molecule type" value="Genomic_DNA"/>
</dbReference>
<dbReference type="InterPro" id="IPR000743">
    <property type="entry name" value="Glyco_hydro_28"/>
</dbReference>
<dbReference type="GO" id="GO:0004650">
    <property type="term" value="F:polygalacturonase activity"/>
    <property type="evidence" value="ECO:0007669"/>
    <property type="project" value="InterPro"/>
</dbReference>
<dbReference type="Gene3D" id="2.160.20.10">
    <property type="entry name" value="Single-stranded right-handed beta-helix, Pectin lyase-like"/>
    <property type="match status" value="2"/>
</dbReference>
<evidence type="ECO:0000256" key="10">
    <source>
        <dbReference type="ARBA" id="ARBA00048766"/>
    </source>
</evidence>
<dbReference type="InterPro" id="IPR011050">
    <property type="entry name" value="Pectin_lyase_fold/virulence"/>
</dbReference>
<evidence type="ECO:0000256" key="16">
    <source>
        <dbReference type="SAM" id="SignalP"/>
    </source>
</evidence>
<comment type="catalytic activity">
    <reaction evidence="10">
        <text>[(1-&gt;4)-alpha-D-galacturonosyl](n) + H2O = alpha-D-galacturonate + [(1-&gt;4)-alpha-D-galacturonosyl](n-1)</text>
        <dbReference type="Rhea" id="RHEA:14117"/>
        <dbReference type="Rhea" id="RHEA-COMP:14570"/>
        <dbReference type="Rhea" id="RHEA-COMP:14572"/>
        <dbReference type="ChEBI" id="CHEBI:15377"/>
        <dbReference type="ChEBI" id="CHEBI:58658"/>
        <dbReference type="ChEBI" id="CHEBI:140523"/>
        <dbReference type="EC" id="3.2.1.67"/>
    </reaction>
</comment>
<dbReference type="FunFam" id="2.160.20.10:FF:000004">
    <property type="entry name" value="Pectin lyase-like superfamily protein"/>
    <property type="match status" value="1"/>
</dbReference>
<evidence type="ECO:0000256" key="11">
    <source>
        <dbReference type="ARBA" id="ARBA00057651"/>
    </source>
</evidence>
<gene>
    <name evidence="17" type="ORF">QJS10_CPB04g01979</name>
</gene>
<keyword evidence="4" id="KW-0964">Secreted</keyword>
<keyword evidence="6 15" id="KW-0326">Glycosidase</keyword>
<dbReference type="GO" id="GO:0071555">
    <property type="term" value="P:cell wall organization"/>
    <property type="evidence" value="ECO:0007669"/>
    <property type="project" value="UniProtKB-KW"/>
</dbReference>
<evidence type="ECO:0000256" key="9">
    <source>
        <dbReference type="ARBA" id="ARBA00043142"/>
    </source>
</evidence>
<evidence type="ECO:0000256" key="3">
    <source>
        <dbReference type="ARBA" id="ARBA00022512"/>
    </source>
</evidence>
<evidence type="ECO:0000256" key="4">
    <source>
        <dbReference type="ARBA" id="ARBA00022525"/>
    </source>
</evidence>
<evidence type="ECO:0000256" key="13">
    <source>
        <dbReference type="ARBA" id="ARBA00083621"/>
    </source>
</evidence>
<organism evidence="17 18">
    <name type="scientific">Acorus calamus</name>
    <name type="common">Sweet flag</name>
    <dbReference type="NCBI Taxonomy" id="4465"/>
    <lineage>
        <taxon>Eukaryota</taxon>
        <taxon>Viridiplantae</taxon>
        <taxon>Streptophyta</taxon>
        <taxon>Embryophyta</taxon>
        <taxon>Tracheophyta</taxon>
        <taxon>Spermatophyta</taxon>
        <taxon>Magnoliopsida</taxon>
        <taxon>Liliopsida</taxon>
        <taxon>Acoraceae</taxon>
        <taxon>Acorus</taxon>
    </lineage>
</organism>
<comment type="caution">
    <text evidence="17">The sequence shown here is derived from an EMBL/GenBank/DDBJ whole genome shotgun (WGS) entry which is preliminary data.</text>
</comment>
<evidence type="ECO:0000313" key="17">
    <source>
        <dbReference type="EMBL" id="KAK1318128.1"/>
    </source>
</evidence>
<dbReference type="InterPro" id="IPR012334">
    <property type="entry name" value="Pectin_lyas_fold"/>
</dbReference>
<feature type="chain" id="PRO_5043720689" description="Exopolygalacturonase" evidence="16">
    <location>
        <begin position="26"/>
        <end position="609"/>
    </location>
</feature>
<keyword evidence="16" id="KW-0732">Signal</keyword>
<feature type="signal peptide" evidence="16">
    <location>
        <begin position="1"/>
        <end position="25"/>
    </location>
</feature>
<reference evidence="17" key="1">
    <citation type="journal article" date="2023" name="Nat. Commun.">
        <title>Diploid and tetraploid genomes of Acorus and the evolution of monocots.</title>
        <authorList>
            <person name="Ma L."/>
            <person name="Liu K.W."/>
            <person name="Li Z."/>
            <person name="Hsiao Y.Y."/>
            <person name="Qi Y."/>
            <person name="Fu T."/>
            <person name="Tang G.D."/>
            <person name="Zhang D."/>
            <person name="Sun W.H."/>
            <person name="Liu D.K."/>
            <person name="Li Y."/>
            <person name="Chen G.Z."/>
            <person name="Liu X.D."/>
            <person name="Liao X.Y."/>
            <person name="Jiang Y.T."/>
            <person name="Yu X."/>
            <person name="Hao Y."/>
            <person name="Huang J."/>
            <person name="Zhao X.W."/>
            <person name="Ke S."/>
            <person name="Chen Y.Y."/>
            <person name="Wu W.L."/>
            <person name="Hsu J.L."/>
            <person name="Lin Y.F."/>
            <person name="Huang M.D."/>
            <person name="Li C.Y."/>
            <person name="Huang L."/>
            <person name="Wang Z.W."/>
            <person name="Zhao X."/>
            <person name="Zhong W.Y."/>
            <person name="Peng D.H."/>
            <person name="Ahmad S."/>
            <person name="Lan S."/>
            <person name="Zhang J.S."/>
            <person name="Tsai W.C."/>
            <person name="Van de Peer Y."/>
            <person name="Liu Z.J."/>
        </authorList>
    </citation>
    <scope>NUCLEOTIDE SEQUENCE</scope>
    <source>
        <strain evidence="17">CP</strain>
    </source>
</reference>
<evidence type="ECO:0000256" key="15">
    <source>
        <dbReference type="RuleBase" id="RU361169"/>
    </source>
</evidence>
<dbReference type="GO" id="GO:0047911">
    <property type="term" value="F:galacturan 1,4-alpha-galacturonidase activity"/>
    <property type="evidence" value="ECO:0007669"/>
    <property type="project" value="UniProtKB-EC"/>
</dbReference>
<dbReference type="PANTHER" id="PTHR31375">
    <property type="match status" value="1"/>
</dbReference>
<evidence type="ECO:0000256" key="6">
    <source>
        <dbReference type="ARBA" id="ARBA00023295"/>
    </source>
</evidence>
<sequence length="609" mass="65432">MAPPKTTFVVHTLLVFILFTTLAKAAYNVLDFGAKADGQTDSAKAFLAAWSAACSSTSPATVHVPSGRFLLNRVAFQGPCKNSKINFRMFGTLVAPSYTVIGTSNQWILFNQVDGLSINGGILDGQGTRLWACKLAGKNCPLGAASIVFTKSKNLLINGLTSINSELAHMVINGCEGVTMQNIKISATDVSPNTDGIHVQMSNNIAITQSTIKTGDDCISIGPGMVNLWIEGVICGPGHGISQSSLQCGGLRRKIRRKDRLTKAFQAAWAVVCRSTKPATIRVPRGRFLLNRIAFKGPCKNTKINFRIYGTLVAPSYNVIGTANQWIWFYKVEGLSIYGGVLDGQGTNLYACKLARKRCPGGAASVMFFGMKNLLISGLTSINSELAHIVINYCNGVRMSSIKITAPDESPNTDGIHFQMSKGITITKSNIKTGDDCISIGPGMVNLWVEGVFCGPGHGISIGSLGKVVDEPGVQNITVRSVTFSGTQNGLRIKTWGRHSKGFVKGVVFEHAVMQNVRYPVVIDQNYCPTMKNCPGQHSGIKISDVRYNNIRGTSATEVAVKFDCSQRNPCRGIVLQDVKLTYKNKPALSSCKHAVGKVKGVVSPPSCL</sequence>
<proteinExistence type="inferred from homology"/>
<comment type="similarity">
    <text evidence="2 15">Belongs to the glycosyl hydrolase 28 family.</text>
</comment>
<dbReference type="AlphaFoldDB" id="A0AAV9F1A5"/>
<keyword evidence="18" id="KW-1185">Reference proteome</keyword>
<dbReference type="GO" id="GO:0005975">
    <property type="term" value="P:carbohydrate metabolic process"/>
    <property type="evidence" value="ECO:0007669"/>
    <property type="project" value="InterPro"/>
</dbReference>
<protein>
    <recommendedName>
        <fullName evidence="12">Exopolygalacturonase</fullName>
        <ecNumber evidence="8">3.2.1.67</ecNumber>
    </recommendedName>
    <alternativeName>
        <fullName evidence="9">Galacturan 1,4-alpha-galacturonidase</fullName>
    </alternativeName>
    <alternativeName>
        <fullName evidence="13">Pectinase</fullName>
    </alternativeName>
</protein>
<keyword evidence="7" id="KW-0961">Cell wall biogenesis/degradation</keyword>
<evidence type="ECO:0000256" key="8">
    <source>
        <dbReference type="ARBA" id="ARBA00038933"/>
    </source>
</evidence>
<dbReference type="PROSITE" id="PS00502">
    <property type="entry name" value="POLYGALACTURONASE"/>
    <property type="match status" value="1"/>
</dbReference>
<dbReference type="InterPro" id="IPR006626">
    <property type="entry name" value="PbH1"/>
</dbReference>
<keyword evidence="5 15" id="KW-0378">Hydrolase</keyword>
<evidence type="ECO:0000256" key="1">
    <source>
        <dbReference type="ARBA" id="ARBA00004191"/>
    </source>
</evidence>
<dbReference type="SUPFAM" id="SSF51126">
    <property type="entry name" value="Pectin lyase-like"/>
    <property type="match status" value="2"/>
</dbReference>
<dbReference type="Pfam" id="PF00295">
    <property type="entry name" value="Glyco_hydro_28"/>
    <property type="match status" value="2"/>
</dbReference>